<dbReference type="STRING" id="69332.A0A388L2U4"/>
<dbReference type="OrthoDB" id="409395at2759"/>
<dbReference type="Gramene" id="GBG76523">
    <property type="protein sequence ID" value="GBG76523"/>
    <property type="gene ID" value="CBR_g22271"/>
</dbReference>
<evidence type="ECO:0000313" key="7">
    <source>
        <dbReference type="EMBL" id="GBG76523.1"/>
    </source>
</evidence>
<evidence type="ECO:0000256" key="1">
    <source>
        <dbReference type="ARBA" id="ARBA00001974"/>
    </source>
</evidence>
<comment type="cofactor">
    <cofactor evidence="1">
        <name>FAD</name>
        <dbReference type="ChEBI" id="CHEBI:57692"/>
    </cofactor>
</comment>
<evidence type="ECO:0000256" key="5">
    <source>
        <dbReference type="SAM" id="MobiDB-lite"/>
    </source>
</evidence>
<dbReference type="PANTHER" id="PTHR42913">
    <property type="entry name" value="APOPTOSIS-INDUCING FACTOR 1"/>
    <property type="match status" value="1"/>
</dbReference>
<evidence type="ECO:0000256" key="2">
    <source>
        <dbReference type="ARBA" id="ARBA00022630"/>
    </source>
</evidence>
<dbReference type="Pfam" id="PF07992">
    <property type="entry name" value="Pyr_redox_2"/>
    <property type="match status" value="1"/>
</dbReference>
<feature type="domain" description="FAD/NAD(P)-binding" evidence="6">
    <location>
        <begin position="155"/>
        <end position="520"/>
    </location>
</feature>
<keyword evidence="4" id="KW-0560">Oxidoreductase</keyword>
<sequence>MPAIVIPGPPIAVSPIKCRILSRCTLYWNGGKAGVEWTRHRKRFHQILVLPALIVGCEASLASLDLSTSSCPRAPLLNRSFSSSSSSVPCAASPAASSVLDPPPPLPPCPPCPSSSSASVVKVVAEGEKVIVKGGAERREMDETGGKGRDTKEKDLVLLGGGHSHVHVLKCLGERPIPGVRLTVVTRDVRTPYSGMLPGFVAGHYTYDDCHVDLAPLSRLANARLIHAAAEGIDVQSKLVKIPGGELIRYDVLAIDIGSRPVQEKVPGAREHSIPVKPIDQFSVKWEEMRKRVLDQAIMAQSSTSSSSSRDPPDGAAAASGDGDGSRSTSSPSPRVTVTIAVVGGGASGVEVTLAVQHRLMKDLEEVRRKRSQREKKGQEEEGGKGGGGEWREVEVKLRLHTGKALLPSYPKKMRSIFVRILGERGVELVQGSTVVEMGKGWMKGSDGVEYKFDECLWCTEGGAAPFLRETGLELDDQGFIKVDEYLMSTNVPDVFATGDIHSSVKYPRPKAGVFAVRQGPPLVENLRRRFAAIKENVPKKDDERQASARQGLRPFVPQSRFLTLVSTGNKYAVGARGSFVLEGGWVWWLKDKIDRKWMNTYNIKG</sequence>
<keyword evidence="2" id="KW-0285">Flavoprotein</keyword>
<name>A0A388L2U4_CHABU</name>
<dbReference type="SUPFAM" id="SSF51905">
    <property type="entry name" value="FAD/NAD(P)-binding domain"/>
    <property type="match status" value="2"/>
</dbReference>
<dbReference type="InterPro" id="IPR023753">
    <property type="entry name" value="FAD/NAD-binding_dom"/>
</dbReference>
<feature type="region of interest" description="Disordered" evidence="5">
    <location>
        <begin position="299"/>
        <end position="333"/>
    </location>
</feature>
<dbReference type="OMA" id="GWENDAK"/>
<dbReference type="InterPro" id="IPR036188">
    <property type="entry name" value="FAD/NAD-bd_sf"/>
</dbReference>
<feature type="compositionally biased region" description="Low complexity" evidence="5">
    <location>
        <begin position="302"/>
        <end position="333"/>
    </location>
</feature>
<dbReference type="GO" id="GO:0019646">
    <property type="term" value="P:aerobic electron transport chain"/>
    <property type="evidence" value="ECO:0007669"/>
    <property type="project" value="TreeGrafter"/>
</dbReference>
<proteinExistence type="predicted"/>
<dbReference type="Gene3D" id="3.50.50.100">
    <property type="match status" value="1"/>
</dbReference>
<feature type="region of interest" description="Disordered" evidence="5">
    <location>
        <begin position="367"/>
        <end position="389"/>
    </location>
</feature>
<evidence type="ECO:0000256" key="3">
    <source>
        <dbReference type="ARBA" id="ARBA00022827"/>
    </source>
</evidence>
<dbReference type="InterPro" id="IPR051169">
    <property type="entry name" value="NADH-Q_oxidoreductase"/>
</dbReference>
<dbReference type="GO" id="GO:0003955">
    <property type="term" value="F:NAD(P)H dehydrogenase (quinone) activity"/>
    <property type="evidence" value="ECO:0007669"/>
    <property type="project" value="TreeGrafter"/>
</dbReference>
<feature type="compositionally biased region" description="Basic and acidic residues" evidence="5">
    <location>
        <begin position="375"/>
        <end position="389"/>
    </location>
</feature>
<dbReference type="PANTHER" id="PTHR42913:SF9">
    <property type="entry name" value="SLR1591 PROTEIN"/>
    <property type="match status" value="1"/>
</dbReference>
<dbReference type="Proteomes" id="UP000265515">
    <property type="component" value="Unassembled WGS sequence"/>
</dbReference>
<reference evidence="7 8" key="1">
    <citation type="journal article" date="2018" name="Cell">
        <title>The Chara Genome: Secondary Complexity and Implications for Plant Terrestrialization.</title>
        <authorList>
            <person name="Nishiyama T."/>
            <person name="Sakayama H."/>
            <person name="Vries J.D."/>
            <person name="Buschmann H."/>
            <person name="Saint-Marcoux D."/>
            <person name="Ullrich K.K."/>
            <person name="Haas F.B."/>
            <person name="Vanderstraeten L."/>
            <person name="Becker D."/>
            <person name="Lang D."/>
            <person name="Vosolsobe S."/>
            <person name="Rombauts S."/>
            <person name="Wilhelmsson P.K.I."/>
            <person name="Janitza P."/>
            <person name="Kern R."/>
            <person name="Heyl A."/>
            <person name="Rumpler F."/>
            <person name="Villalobos L.I.A.C."/>
            <person name="Clay J.M."/>
            <person name="Skokan R."/>
            <person name="Toyoda A."/>
            <person name="Suzuki Y."/>
            <person name="Kagoshima H."/>
            <person name="Schijlen E."/>
            <person name="Tajeshwar N."/>
            <person name="Catarino B."/>
            <person name="Hetherington A.J."/>
            <person name="Saltykova A."/>
            <person name="Bonnot C."/>
            <person name="Breuninger H."/>
            <person name="Symeonidi A."/>
            <person name="Radhakrishnan G.V."/>
            <person name="Van Nieuwerburgh F."/>
            <person name="Deforce D."/>
            <person name="Chang C."/>
            <person name="Karol K.G."/>
            <person name="Hedrich R."/>
            <person name="Ulvskov P."/>
            <person name="Glockner G."/>
            <person name="Delwiche C.F."/>
            <person name="Petrasek J."/>
            <person name="Van de Peer Y."/>
            <person name="Friml J."/>
            <person name="Beilby M."/>
            <person name="Dolan L."/>
            <person name="Kohara Y."/>
            <person name="Sugano S."/>
            <person name="Fujiyama A."/>
            <person name="Delaux P.-M."/>
            <person name="Quint M."/>
            <person name="TheiBen G."/>
            <person name="Hagemann M."/>
            <person name="Harholt J."/>
            <person name="Dunand C."/>
            <person name="Zachgo S."/>
            <person name="Langdale J."/>
            <person name="Maumus F."/>
            <person name="Straeten D.V.D."/>
            <person name="Gould S.B."/>
            <person name="Rensing S.A."/>
        </authorList>
    </citation>
    <scope>NUCLEOTIDE SEQUENCE [LARGE SCALE GENOMIC DNA]</scope>
    <source>
        <strain evidence="7 8">S276</strain>
    </source>
</reference>
<gene>
    <name evidence="7" type="ORF">CBR_g22271</name>
</gene>
<comment type="caution">
    <text evidence="7">The sequence shown here is derived from an EMBL/GenBank/DDBJ whole genome shotgun (WGS) entry which is preliminary data.</text>
</comment>
<evidence type="ECO:0000256" key="4">
    <source>
        <dbReference type="ARBA" id="ARBA00023002"/>
    </source>
</evidence>
<accession>A0A388L2U4</accession>
<keyword evidence="3" id="KW-0274">FAD</keyword>
<keyword evidence="8" id="KW-1185">Reference proteome</keyword>
<evidence type="ECO:0000259" key="6">
    <source>
        <dbReference type="Pfam" id="PF07992"/>
    </source>
</evidence>
<protein>
    <recommendedName>
        <fullName evidence="6">FAD/NAD(P)-binding domain-containing protein</fullName>
    </recommendedName>
</protein>
<dbReference type="EMBL" id="BFEA01000246">
    <property type="protein sequence ID" value="GBG76523.1"/>
    <property type="molecule type" value="Genomic_DNA"/>
</dbReference>
<dbReference type="AlphaFoldDB" id="A0A388L2U4"/>
<evidence type="ECO:0000313" key="8">
    <source>
        <dbReference type="Proteomes" id="UP000265515"/>
    </source>
</evidence>
<organism evidence="7 8">
    <name type="scientific">Chara braunii</name>
    <name type="common">Braun's stonewort</name>
    <dbReference type="NCBI Taxonomy" id="69332"/>
    <lineage>
        <taxon>Eukaryota</taxon>
        <taxon>Viridiplantae</taxon>
        <taxon>Streptophyta</taxon>
        <taxon>Charophyceae</taxon>
        <taxon>Charales</taxon>
        <taxon>Characeae</taxon>
        <taxon>Chara</taxon>
    </lineage>
</organism>